<dbReference type="PANTHER" id="PTHR11937">
    <property type="entry name" value="ACTIN"/>
    <property type="match status" value="1"/>
</dbReference>
<feature type="chain" id="PRO_5040196426" evidence="3">
    <location>
        <begin position="18"/>
        <end position="970"/>
    </location>
</feature>
<dbReference type="FunFam" id="3.90.640.10:FF:000045">
    <property type="entry name" value="Actin-related protein 8"/>
    <property type="match status" value="1"/>
</dbReference>
<dbReference type="Pfam" id="PF00022">
    <property type="entry name" value="Actin"/>
    <property type="match status" value="2"/>
</dbReference>
<dbReference type="InterPro" id="IPR043129">
    <property type="entry name" value="ATPase_NBD"/>
</dbReference>
<dbReference type="VEuPathDB" id="FungiDB:yc1106_01157"/>
<dbReference type="OrthoDB" id="5572108at2759"/>
<dbReference type="SMART" id="SM00268">
    <property type="entry name" value="ACTIN"/>
    <property type="match status" value="1"/>
</dbReference>
<feature type="signal peptide" evidence="3">
    <location>
        <begin position="1"/>
        <end position="17"/>
    </location>
</feature>
<dbReference type="EMBL" id="CP089274">
    <property type="protein sequence ID" value="USP73883.1"/>
    <property type="molecule type" value="Genomic_DNA"/>
</dbReference>
<protein>
    <submittedName>
        <fullName evidence="4">Chromatin remodeling complex subunit</fullName>
    </submittedName>
</protein>
<dbReference type="Gene3D" id="3.90.640.10">
    <property type="entry name" value="Actin, Chain A, domain 4"/>
    <property type="match status" value="2"/>
</dbReference>
<dbReference type="InterPro" id="IPR004000">
    <property type="entry name" value="Actin"/>
</dbReference>
<keyword evidence="3" id="KW-0732">Signal</keyword>
<evidence type="ECO:0000313" key="5">
    <source>
        <dbReference type="Proteomes" id="UP001056012"/>
    </source>
</evidence>
<sequence length="970" mass="107394">MRALAPFTILAAASVQAIQSVHEVTVCDDGCSKLSKLCTDSVLLHGYQTTLTYLCPEIQTPAATITVTTTMATTVHGSAAPSTTSGYATPPVSICKENAPTSEELITTRTVYSTIQVTVTKTTTSSSSSLTPAVITTSFSAVALSDVEPPSSTKPTWPEFKNMSSVTISTSKPFVTEQPLPSIDMTSFNLFPPHTVASPSSAAQNSSIVDYISLTNKTSSFSGYDPHTNVLREVKPMETVTTSTGVVTMTTTSLERTDNNMDLTTWPQIGMINQKNYYTEFLKRDEQFLAVRYPKDEERARIVQEARDKDRARALGVPATEGATPSAADETMEDAEASFASKTDISKLIVIHPGSQNLRIGLGSDALPKTVPMVIARKWKESEDEEDGGEPCPKRMKVDGVEAADALPEKWFGEDFADQYMAMSSELRTRMRSNKRRVLPNSKDLVTNYNRKSPPDIISEHNDINRVEWTEIPADPTKAPDFFTGNEALRIPEKSNPRYKLFWPIRDGTFNEKDYRDRNQIYHDISKILEEAFRSQLGITKLKDLVNYKCVFIIPDLYERQYVTMILDILMRDLGLGKVCLQQESLSATFGAGYGVACVVDIGAQKTSICCVDEGLCAEESRVNLKMGGADVTETFIKMMLYGHFPYSDMNLKRRYDWLLAEELKQKFCSMDEGAVTVQTWDFHLRAWGQDTRKYTFKTYDETMLSVMGFFKPSIFDNSRKLENRRKVVPRSVDLYDGSPNDPMSQAQISIIETAAGKPVVPATNGVQEAVNNTAPISTPQRPQTNPLSLLSRLNEGENTPRSSVAGSPGPEGTNTPNPERDTPMGDAEGPPLLVRDPIDEKTKVAEARDAVLPIQSLDQAILESLTHGARGDDRKLRDFFGGIMLVGGASKTPGLREFLEMRLRELRPGYGKEILVGPPPRDFDPQVVAWKGGSVFGRLSSHGNDGWISRYEYDMLGARLLNTKCMFAW</sequence>
<feature type="compositionally biased region" description="Polar residues" evidence="2">
    <location>
        <begin position="797"/>
        <end position="806"/>
    </location>
</feature>
<dbReference type="SUPFAM" id="SSF53067">
    <property type="entry name" value="Actin-like ATPase domain"/>
    <property type="match status" value="2"/>
</dbReference>
<dbReference type="Gene3D" id="3.30.420.40">
    <property type="match status" value="3"/>
</dbReference>
<accession>A0A9Q9DNG1</accession>
<feature type="region of interest" description="Disordered" evidence="2">
    <location>
        <begin position="794"/>
        <end position="835"/>
    </location>
</feature>
<comment type="similarity">
    <text evidence="1">Belongs to the actin family.</text>
</comment>
<dbReference type="CDD" id="cd10206">
    <property type="entry name" value="ASKHA_NBD_Arp8-like"/>
    <property type="match status" value="1"/>
</dbReference>
<dbReference type="FunFam" id="3.30.420.40:FF:000232">
    <property type="entry name" value="Actin-related protein 8"/>
    <property type="match status" value="1"/>
</dbReference>
<evidence type="ECO:0000256" key="1">
    <source>
        <dbReference type="RuleBase" id="RU000487"/>
    </source>
</evidence>
<reference evidence="4" key="1">
    <citation type="submission" date="2021-12" db="EMBL/GenBank/DDBJ databases">
        <title>Curvularia clavata genome.</title>
        <authorList>
            <person name="Cao Y."/>
        </authorList>
    </citation>
    <scope>NUCLEOTIDE SEQUENCE</scope>
    <source>
        <strain evidence="4">Yc1106</strain>
    </source>
</reference>
<keyword evidence="5" id="KW-1185">Reference proteome</keyword>
<evidence type="ECO:0000256" key="3">
    <source>
        <dbReference type="SAM" id="SignalP"/>
    </source>
</evidence>
<dbReference type="AlphaFoldDB" id="A0A9Q9DNG1"/>
<dbReference type="Proteomes" id="UP001056012">
    <property type="component" value="Chromosome 1"/>
</dbReference>
<organism evidence="4 5">
    <name type="scientific">Curvularia clavata</name>
    <dbReference type="NCBI Taxonomy" id="95742"/>
    <lineage>
        <taxon>Eukaryota</taxon>
        <taxon>Fungi</taxon>
        <taxon>Dikarya</taxon>
        <taxon>Ascomycota</taxon>
        <taxon>Pezizomycotina</taxon>
        <taxon>Dothideomycetes</taxon>
        <taxon>Pleosporomycetidae</taxon>
        <taxon>Pleosporales</taxon>
        <taxon>Pleosporineae</taxon>
        <taxon>Pleosporaceae</taxon>
        <taxon>Curvularia</taxon>
    </lineage>
</organism>
<name>A0A9Q9DNG1_CURCL</name>
<proteinExistence type="inferred from homology"/>
<gene>
    <name evidence="4" type="ORF">yc1106_01157</name>
</gene>
<evidence type="ECO:0000313" key="4">
    <source>
        <dbReference type="EMBL" id="USP73883.1"/>
    </source>
</evidence>
<evidence type="ECO:0000256" key="2">
    <source>
        <dbReference type="SAM" id="MobiDB-lite"/>
    </source>
</evidence>